<organism evidence="2 3">
    <name type="scientific">Syntrophobacter fumaroxidans (strain DSM 10017 / MPOB)</name>
    <dbReference type="NCBI Taxonomy" id="335543"/>
    <lineage>
        <taxon>Bacteria</taxon>
        <taxon>Pseudomonadati</taxon>
        <taxon>Thermodesulfobacteriota</taxon>
        <taxon>Syntrophobacteria</taxon>
        <taxon>Syntrophobacterales</taxon>
        <taxon>Syntrophobacteraceae</taxon>
        <taxon>Syntrophobacter</taxon>
    </lineage>
</organism>
<dbReference type="Proteomes" id="UP000001784">
    <property type="component" value="Chromosome"/>
</dbReference>
<dbReference type="EMBL" id="CP000478">
    <property type="protein sequence ID" value="ABK18109.1"/>
    <property type="molecule type" value="Genomic_DNA"/>
</dbReference>
<feature type="region of interest" description="Disordered" evidence="1">
    <location>
        <begin position="30"/>
        <end position="77"/>
    </location>
</feature>
<feature type="compositionally biased region" description="Basic and acidic residues" evidence="1">
    <location>
        <begin position="58"/>
        <end position="76"/>
    </location>
</feature>
<dbReference type="HOGENOM" id="CLU_2169819_0_0_7"/>
<dbReference type="KEGG" id="sfu:Sfum_2429"/>
<accession>A0LL07</accession>
<protein>
    <submittedName>
        <fullName evidence="2">Uncharacterized protein</fullName>
    </submittedName>
</protein>
<evidence type="ECO:0000313" key="2">
    <source>
        <dbReference type="EMBL" id="ABK18109.1"/>
    </source>
</evidence>
<reference evidence="2 3" key="1">
    <citation type="submission" date="2006-10" db="EMBL/GenBank/DDBJ databases">
        <title>Complete sequence of Syntrophobacter fumaroxidans MPOB.</title>
        <authorList>
            <consortium name="US DOE Joint Genome Institute"/>
            <person name="Copeland A."/>
            <person name="Lucas S."/>
            <person name="Lapidus A."/>
            <person name="Barry K."/>
            <person name="Detter J.C."/>
            <person name="Glavina del Rio T."/>
            <person name="Hammon N."/>
            <person name="Israni S."/>
            <person name="Pitluck S."/>
            <person name="Goltsman E.G."/>
            <person name="Martinez M."/>
            <person name="Schmutz J."/>
            <person name="Larimer F."/>
            <person name="Land M."/>
            <person name="Hauser L."/>
            <person name="Kyrpides N."/>
            <person name="Kim E."/>
            <person name="Boone D.R."/>
            <person name="Brockman F."/>
            <person name="Culley D."/>
            <person name="Ferry J."/>
            <person name="Gunsalus R."/>
            <person name="McInerney M.J."/>
            <person name="Morrison M."/>
            <person name="Plugge C."/>
            <person name="Rohlin L."/>
            <person name="Scholten J."/>
            <person name="Sieber J."/>
            <person name="Stams A.J.M."/>
            <person name="Worm P."/>
            <person name="Henstra A.M."/>
            <person name="Richardson P."/>
        </authorList>
    </citation>
    <scope>NUCLEOTIDE SEQUENCE [LARGE SCALE GENOMIC DNA]</scope>
    <source>
        <strain evidence="3">DSM 10017 / MPOB</strain>
    </source>
</reference>
<dbReference type="AlphaFoldDB" id="A0LL07"/>
<gene>
    <name evidence="2" type="ordered locus">Sfum_2429</name>
</gene>
<evidence type="ECO:0000313" key="3">
    <source>
        <dbReference type="Proteomes" id="UP000001784"/>
    </source>
</evidence>
<name>A0LL07_SYNFM</name>
<proteinExistence type="predicted"/>
<sequence length="110" mass="11856">MVPAAGTQEFVLGRAAVAGRFPVREVIPGRRRHASPSTVRESAIGCSNGLRNKTAAHLRPDRERLKPAGGSHEENGLHVPCMQTVSGRFLQRAWACRLIGAGNRDDAGYV</sequence>
<dbReference type="InParanoid" id="A0LL07"/>
<keyword evidence="3" id="KW-1185">Reference proteome</keyword>
<evidence type="ECO:0000256" key="1">
    <source>
        <dbReference type="SAM" id="MobiDB-lite"/>
    </source>
</evidence>